<dbReference type="PROSITE" id="PS50862">
    <property type="entry name" value="AA_TRNA_LIGASE_II"/>
    <property type="match status" value="1"/>
</dbReference>
<proteinExistence type="predicted"/>
<feature type="domain" description="Aminoacyl-transfer RNA synthetases class-II family profile" evidence="1">
    <location>
        <begin position="1"/>
        <end position="66"/>
    </location>
</feature>
<dbReference type="NCBIfam" id="TIGR02367">
    <property type="entry name" value="PylS_Cterm"/>
    <property type="match status" value="1"/>
</dbReference>
<keyword evidence="2" id="KW-0436">Ligase</keyword>
<evidence type="ECO:0000313" key="3">
    <source>
        <dbReference type="Proteomes" id="UP000280417"/>
    </source>
</evidence>
<name>A0A662DAR1_UNCAE</name>
<protein>
    <submittedName>
        <fullName evidence="2">Pyrrolysine--tRNA(Pyl) ligase large subunit</fullName>
    </submittedName>
</protein>
<comment type="caution">
    <text evidence="2">The sequence shown here is derived from an EMBL/GenBank/DDBJ whole genome shotgun (WGS) entry which is preliminary data.</text>
</comment>
<sequence>NRCLRPMLAPNLYYLLRQLVRLWKKPIRIFEVGPCFRKDSGGRYHLNEFTMLNLVELGLPEERRRERLMKLTGIVMNAAGIREYQLIPKQCEVYGETIDVVAGIEVGSGVIGPHILDKQWGIIDPWVGIGFGLERLVMVKKGYRNIQRVGRSLVYLDGVRLNI</sequence>
<evidence type="ECO:0000313" key="2">
    <source>
        <dbReference type="EMBL" id="RLE11597.1"/>
    </source>
</evidence>
<dbReference type="GO" id="GO:0004812">
    <property type="term" value="F:aminoacyl-tRNA ligase activity"/>
    <property type="evidence" value="ECO:0007669"/>
    <property type="project" value="InterPro"/>
</dbReference>
<dbReference type="InterPro" id="IPR006195">
    <property type="entry name" value="aa-tRNA-synth_II"/>
</dbReference>
<dbReference type="InterPro" id="IPR023877">
    <property type="entry name" value="Pyrrolysyl-tRNA_ligase_C"/>
</dbReference>
<dbReference type="Proteomes" id="UP000280417">
    <property type="component" value="Unassembled WGS sequence"/>
</dbReference>
<evidence type="ECO:0000259" key="1">
    <source>
        <dbReference type="PROSITE" id="PS50862"/>
    </source>
</evidence>
<dbReference type="AlphaFoldDB" id="A0A662DAR1"/>
<dbReference type="EMBL" id="QMQA01000236">
    <property type="protein sequence ID" value="RLE11597.1"/>
    <property type="molecule type" value="Genomic_DNA"/>
</dbReference>
<dbReference type="SUPFAM" id="SSF55681">
    <property type="entry name" value="Class II aaRS and biotin synthetases"/>
    <property type="match status" value="1"/>
</dbReference>
<organism evidence="2 3">
    <name type="scientific">Aerophobetes bacterium</name>
    <dbReference type="NCBI Taxonomy" id="2030807"/>
    <lineage>
        <taxon>Bacteria</taxon>
        <taxon>Candidatus Aerophobota</taxon>
    </lineage>
</organism>
<dbReference type="InterPro" id="IPR045864">
    <property type="entry name" value="aa-tRNA-synth_II/BPL/LPL"/>
</dbReference>
<accession>A0A662DAR1</accession>
<gene>
    <name evidence="2" type="ORF">DRJ04_07730</name>
</gene>
<reference evidence="2 3" key="1">
    <citation type="submission" date="2018-06" db="EMBL/GenBank/DDBJ databases">
        <title>Extensive metabolic versatility and redundancy in microbially diverse, dynamic hydrothermal sediments.</title>
        <authorList>
            <person name="Dombrowski N."/>
            <person name="Teske A."/>
            <person name="Baker B.J."/>
        </authorList>
    </citation>
    <scope>NUCLEOTIDE SEQUENCE [LARGE SCALE GENOMIC DNA]</scope>
    <source>
        <strain evidence="2">B3_G15</strain>
    </source>
</reference>
<feature type="non-terminal residue" evidence="2">
    <location>
        <position position="1"/>
    </location>
</feature>
<dbReference type="Gene3D" id="3.30.930.10">
    <property type="entry name" value="Bira Bifunctional Protein, Domain 2"/>
    <property type="match status" value="1"/>
</dbReference>